<feature type="region of interest" description="Disordered" evidence="1">
    <location>
        <begin position="260"/>
        <end position="287"/>
    </location>
</feature>
<dbReference type="AlphaFoldDB" id="A0AAU9J4D0"/>
<dbReference type="EMBL" id="CAJZBQ010000029">
    <property type="protein sequence ID" value="CAG9321755.1"/>
    <property type="molecule type" value="Genomic_DNA"/>
</dbReference>
<evidence type="ECO:0000256" key="1">
    <source>
        <dbReference type="SAM" id="MobiDB-lite"/>
    </source>
</evidence>
<keyword evidence="3" id="KW-1185">Reference proteome</keyword>
<evidence type="ECO:0000313" key="2">
    <source>
        <dbReference type="EMBL" id="CAG9321755.1"/>
    </source>
</evidence>
<sequence>MSFDRFKSKILNPTSAVLRRFIGNSVQLISGSVRTSYLIFWQISSITSKVINAIIPPPMSNLSKAQFKQLENIKPISFFAPKSSLGAGLFDIKTELKISSESPDLKDSPKLKTGFRRNYKGGTLRKSSYLTETVGRESNGSKSSFEFYSSFKQENREINKQQSIDSFSNQNYGKRKETCRSITPIYEEACPSPYIFSNSNSSIFGASTPLSLFNKEYPQADTYSPQMNWGIHENYTRASDYRNETCVIFSGNNQCYSAGFHSETSTNPSNEEIPTDNNDDGVQRKRFKARRLLAR</sequence>
<comment type="caution">
    <text evidence="2">The sequence shown here is derived from an EMBL/GenBank/DDBJ whole genome shotgun (WGS) entry which is preliminary data.</text>
</comment>
<organism evidence="2 3">
    <name type="scientific">Blepharisma stoltei</name>
    <dbReference type="NCBI Taxonomy" id="1481888"/>
    <lineage>
        <taxon>Eukaryota</taxon>
        <taxon>Sar</taxon>
        <taxon>Alveolata</taxon>
        <taxon>Ciliophora</taxon>
        <taxon>Postciliodesmatophora</taxon>
        <taxon>Heterotrichea</taxon>
        <taxon>Heterotrichida</taxon>
        <taxon>Blepharismidae</taxon>
        <taxon>Blepharisma</taxon>
    </lineage>
</organism>
<proteinExistence type="predicted"/>
<feature type="compositionally biased region" description="Polar residues" evidence="1">
    <location>
        <begin position="260"/>
        <end position="272"/>
    </location>
</feature>
<protein>
    <submittedName>
        <fullName evidence="2">Uncharacterized protein</fullName>
    </submittedName>
</protein>
<evidence type="ECO:0000313" key="3">
    <source>
        <dbReference type="Proteomes" id="UP001162131"/>
    </source>
</evidence>
<dbReference type="Proteomes" id="UP001162131">
    <property type="component" value="Unassembled WGS sequence"/>
</dbReference>
<gene>
    <name evidence="2" type="ORF">BSTOLATCC_MIC29666</name>
</gene>
<reference evidence="2" key="1">
    <citation type="submission" date="2021-09" db="EMBL/GenBank/DDBJ databases">
        <authorList>
            <consortium name="AG Swart"/>
            <person name="Singh M."/>
            <person name="Singh A."/>
            <person name="Seah K."/>
            <person name="Emmerich C."/>
        </authorList>
    </citation>
    <scope>NUCLEOTIDE SEQUENCE</scope>
    <source>
        <strain evidence="2">ATCC30299</strain>
    </source>
</reference>
<accession>A0AAU9J4D0</accession>
<name>A0AAU9J4D0_9CILI</name>